<protein>
    <submittedName>
        <fullName evidence="1">Uncharacterized protein</fullName>
    </submittedName>
</protein>
<gene>
    <name evidence="1" type="ORF">SDC9_96240</name>
</gene>
<reference evidence="1" key="1">
    <citation type="submission" date="2019-08" db="EMBL/GenBank/DDBJ databases">
        <authorList>
            <person name="Kucharzyk K."/>
            <person name="Murdoch R.W."/>
            <person name="Higgins S."/>
            <person name="Loffler F."/>
        </authorList>
    </citation>
    <scope>NUCLEOTIDE SEQUENCE</scope>
</reference>
<proteinExistence type="predicted"/>
<dbReference type="EMBL" id="VSSQ01012558">
    <property type="protein sequence ID" value="MPM49510.1"/>
    <property type="molecule type" value="Genomic_DNA"/>
</dbReference>
<comment type="caution">
    <text evidence="1">The sequence shown here is derived from an EMBL/GenBank/DDBJ whole genome shotgun (WGS) entry which is preliminary data.</text>
</comment>
<organism evidence="1">
    <name type="scientific">bioreactor metagenome</name>
    <dbReference type="NCBI Taxonomy" id="1076179"/>
    <lineage>
        <taxon>unclassified sequences</taxon>
        <taxon>metagenomes</taxon>
        <taxon>ecological metagenomes</taxon>
    </lineage>
</organism>
<dbReference type="AlphaFoldDB" id="A0A645A8L5"/>
<accession>A0A645A8L5</accession>
<sequence>MLVCPLPGMGQEFFARKVGFFYSFRSKLGNHFRFGSNGGMIGSGNPTGIFSLHPCTSYQDILNGVVEHMPHVQDTGDVRGRNDNCIRFTFIGLGTKQFVFHPV</sequence>
<name>A0A645A8L5_9ZZZZ</name>
<evidence type="ECO:0000313" key="1">
    <source>
        <dbReference type="EMBL" id="MPM49510.1"/>
    </source>
</evidence>